<keyword evidence="2" id="KW-1133">Transmembrane helix</keyword>
<protein>
    <submittedName>
        <fullName evidence="3">Uncharacterized protein</fullName>
    </submittedName>
</protein>
<dbReference type="InterPro" id="IPR043857">
    <property type="entry name" value="DUF5819"/>
</dbReference>
<gene>
    <name evidence="3" type="ORF">JOF34_000996</name>
</gene>
<evidence type="ECO:0000256" key="2">
    <source>
        <dbReference type="SAM" id="Phobius"/>
    </source>
</evidence>
<dbReference type="Pfam" id="PF19136">
    <property type="entry name" value="DUF5819"/>
    <property type="match status" value="1"/>
</dbReference>
<reference evidence="3 4" key="1">
    <citation type="submission" date="2021-03" db="EMBL/GenBank/DDBJ databases">
        <title>Sequencing the genomes of 1000 actinobacteria strains.</title>
        <authorList>
            <person name="Klenk H.-P."/>
        </authorList>
    </citation>
    <scope>NUCLEOTIDE SEQUENCE [LARGE SCALE GENOMIC DNA]</scope>
    <source>
        <strain evidence="3 4">DSM 24221</strain>
    </source>
</reference>
<feature type="region of interest" description="Disordered" evidence="1">
    <location>
        <begin position="1"/>
        <end position="24"/>
    </location>
</feature>
<comment type="caution">
    <text evidence="3">The sequence shown here is derived from an EMBL/GenBank/DDBJ whole genome shotgun (WGS) entry which is preliminary data.</text>
</comment>
<name>A0ABS4ZHE8_9MICO</name>
<organism evidence="3 4">
    <name type="scientific">Microbacterium amylolyticum</name>
    <dbReference type="NCBI Taxonomy" id="936337"/>
    <lineage>
        <taxon>Bacteria</taxon>
        <taxon>Bacillati</taxon>
        <taxon>Actinomycetota</taxon>
        <taxon>Actinomycetes</taxon>
        <taxon>Micrococcales</taxon>
        <taxon>Microbacteriaceae</taxon>
        <taxon>Microbacterium</taxon>
    </lineage>
</organism>
<accession>A0ABS4ZHE8</accession>
<evidence type="ECO:0000256" key="1">
    <source>
        <dbReference type="SAM" id="MobiDB-lite"/>
    </source>
</evidence>
<feature type="transmembrane region" description="Helical" evidence="2">
    <location>
        <begin position="39"/>
        <end position="60"/>
    </location>
</feature>
<evidence type="ECO:0000313" key="3">
    <source>
        <dbReference type="EMBL" id="MBP2436410.1"/>
    </source>
</evidence>
<dbReference type="RefSeq" id="WP_241244952.1">
    <property type="nucleotide sequence ID" value="NZ_CP049253.1"/>
</dbReference>
<dbReference type="EMBL" id="JAGIOL010000001">
    <property type="protein sequence ID" value="MBP2436410.1"/>
    <property type="molecule type" value="Genomic_DNA"/>
</dbReference>
<keyword evidence="2" id="KW-0812">Transmembrane</keyword>
<sequence length="275" mass="30978">MTEHTPRLMAGSGGSGSSRAATAVVGAQNRKKRRPWVRVVMVIASAFTAWHVFASFLWIAPWAPIREVVPGDMLRDYMIPMFGQSWSVFAPEPINGDLRFEVRALIDGEATEWVSATDVELTMIQYKLFTPRAGIQAMDVSSQYRSAWADLTDDQKSVAELNYFKDEWDVRMGDAMKAYDDNDIAVDAYIEQEHRATGFATQVALAIWGDEIEQVQFQATRQNVIPFASRHDPEAERPGIQYAPTGWRGLVINEGQSNDAFADVFRARYERMVGE</sequence>
<dbReference type="Proteomes" id="UP001519362">
    <property type="component" value="Unassembled WGS sequence"/>
</dbReference>
<evidence type="ECO:0000313" key="4">
    <source>
        <dbReference type="Proteomes" id="UP001519362"/>
    </source>
</evidence>
<proteinExistence type="predicted"/>
<keyword evidence="2" id="KW-0472">Membrane</keyword>
<keyword evidence="4" id="KW-1185">Reference proteome</keyword>